<evidence type="ECO:0000256" key="1">
    <source>
        <dbReference type="SAM" id="MobiDB-lite"/>
    </source>
</evidence>
<accession>A0AAW0WVW4</accession>
<feature type="compositionally biased region" description="Pro residues" evidence="1">
    <location>
        <begin position="236"/>
        <end position="265"/>
    </location>
</feature>
<feature type="transmembrane region" description="Helical" evidence="2">
    <location>
        <begin position="46"/>
        <end position="69"/>
    </location>
</feature>
<feature type="region of interest" description="Disordered" evidence="1">
    <location>
        <begin position="172"/>
        <end position="301"/>
    </location>
</feature>
<protein>
    <submittedName>
        <fullName evidence="3">Uncharacterized protein</fullName>
    </submittedName>
</protein>
<organism evidence="3 4">
    <name type="scientific">Cherax quadricarinatus</name>
    <name type="common">Australian red claw crayfish</name>
    <dbReference type="NCBI Taxonomy" id="27406"/>
    <lineage>
        <taxon>Eukaryota</taxon>
        <taxon>Metazoa</taxon>
        <taxon>Ecdysozoa</taxon>
        <taxon>Arthropoda</taxon>
        <taxon>Crustacea</taxon>
        <taxon>Multicrustacea</taxon>
        <taxon>Malacostraca</taxon>
        <taxon>Eumalacostraca</taxon>
        <taxon>Eucarida</taxon>
        <taxon>Decapoda</taxon>
        <taxon>Pleocyemata</taxon>
        <taxon>Astacidea</taxon>
        <taxon>Parastacoidea</taxon>
        <taxon>Parastacidae</taxon>
        <taxon>Cherax</taxon>
    </lineage>
</organism>
<keyword evidence="2" id="KW-0472">Membrane</keyword>
<dbReference type="AlphaFoldDB" id="A0AAW0WVW4"/>
<keyword evidence="2" id="KW-1133">Transmembrane helix</keyword>
<keyword evidence="4" id="KW-1185">Reference proteome</keyword>
<evidence type="ECO:0000256" key="2">
    <source>
        <dbReference type="SAM" id="Phobius"/>
    </source>
</evidence>
<keyword evidence="2" id="KW-0812">Transmembrane</keyword>
<gene>
    <name evidence="3" type="ORF">OTU49_005478</name>
</gene>
<sequence>GVSVDPTQCVECVVILLCRALPRKLTYLGGQQSTTGWLQHVGGLMLGLPCAICLSVTGFVFLVTGIGIISSEAEFDSDIFDDDDEPLSVVGMVMIVIGVVLIAGCIWLCYAGHRAYKRYSNSEGRVISTAQTVVAPPGSYPVVSSVACQYPPGTQITTYTTSGGPPAGYAVSGQMAPYPSQGQYPSPVPGQPSPYPVAAGQSPYPSHIPGQPGPPYQTPAAGHPGPFPTPATGHPGPYPPPVGPYQPPPAEPYPTPYPGMQPAPPYQSQFAPEAPGLPEKTGLPGEMAPVDPYEKPPPYAP</sequence>
<proteinExistence type="predicted"/>
<comment type="caution">
    <text evidence="3">The sequence shown here is derived from an EMBL/GenBank/DDBJ whole genome shotgun (WGS) entry which is preliminary data.</text>
</comment>
<evidence type="ECO:0000313" key="3">
    <source>
        <dbReference type="EMBL" id="KAK8735080.1"/>
    </source>
</evidence>
<name>A0AAW0WVW4_CHEQU</name>
<dbReference type="PRINTS" id="PR01217">
    <property type="entry name" value="PRICHEXTENSN"/>
</dbReference>
<dbReference type="Proteomes" id="UP001445076">
    <property type="component" value="Unassembled WGS sequence"/>
</dbReference>
<feature type="transmembrane region" description="Helical" evidence="2">
    <location>
        <begin position="89"/>
        <end position="110"/>
    </location>
</feature>
<reference evidence="3 4" key="1">
    <citation type="journal article" date="2024" name="BMC Genomics">
        <title>Genome assembly of redclaw crayfish (Cherax quadricarinatus) provides insights into its immune adaptation and hypoxia tolerance.</title>
        <authorList>
            <person name="Liu Z."/>
            <person name="Zheng J."/>
            <person name="Li H."/>
            <person name="Fang K."/>
            <person name="Wang S."/>
            <person name="He J."/>
            <person name="Zhou D."/>
            <person name="Weng S."/>
            <person name="Chi M."/>
            <person name="Gu Z."/>
            <person name="He J."/>
            <person name="Li F."/>
            <person name="Wang M."/>
        </authorList>
    </citation>
    <scope>NUCLEOTIDE SEQUENCE [LARGE SCALE GENOMIC DNA]</scope>
    <source>
        <strain evidence="3">ZL_2023a</strain>
    </source>
</reference>
<evidence type="ECO:0000313" key="4">
    <source>
        <dbReference type="Proteomes" id="UP001445076"/>
    </source>
</evidence>
<feature type="non-terminal residue" evidence="3">
    <location>
        <position position="1"/>
    </location>
</feature>
<dbReference type="EMBL" id="JARKIK010000048">
    <property type="protein sequence ID" value="KAK8735080.1"/>
    <property type="molecule type" value="Genomic_DNA"/>
</dbReference>
<feature type="compositionally biased region" description="Pro residues" evidence="1">
    <location>
        <begin position="186"/>
        <end position="195"/>
    </location>
</feature>